<accession>A0A0R3QFQ2</accession>
<reference evidence="1" key="1">
    <citation type="submission" date="2017-02" db="UniProtKB">
        <authorList>
            <consortium name="WormBaseParasite"/>
        </authorList>
    </citation>
    <scope>IDENTIFICATION</scope>
</reference>
<protein>
    <submittedName>
        <fullName evidence="1">Ovule protein</fullName>
    </submittedName>
</protein>
<name>A0A0R3QFQ2_9BILA</name>
<organism evidence="1">
    <name type="scientific">Brugia timori</name>
    <dbReference type="NCBI Taxonomy" id="42155"/>
    <lineage>
        <taxon>Eukaryota</taxon>
        <taxon>Metazoa</taxon>
        <taxon>Ecdysozoa</taxon>
        <taxon>Nematoda</taxon>
        <taxon>Chromadorea</taxon>
        <taxon>Rhabditida</taxon>
        <taxon>Spirurina</taxon>
        <taxon>Spiruromorpha</taxon>
        <taxon>Filarioidea</taxon>
        <taxon>Onchocercidae</taxon>
        <taxon>Brugia</taxon>
    </lineage>
</organism>
<proteinExistence type="predicted"/>
<sequence length="78" mass="9590">MEYIDKHHYQLMHVQRCKLEFFVLHNYQRRMVSTNGIPLPDCQCQPLYTLMLFRPQLQLRYWKPLLMLFLVGAIHQQQ</sequence>
<dbReference type="AlphaFoldDB" id="A0A0R3QFQ2"/>
<evidence type="ECO:0000313" key="1">
    <source>
        <dbReference type="WBParaSite" id="BTMF_0000520001-mRNA-1"/>
    </source>
</evidence>
<dbReference type="WBParaSite" id="BTMF_0000520001-mRNA-1">
    <property type="protein sequence ID" value="BTMF_0000520001-mRNA-1"/>
    <property type="gene ID" value="BTMF_0000520001"/>
</dbReference>